<feature type="region of interest" description="Disordered" evidence="1">
    <location>
        <begin position="1"/>
        <end position="96"/>
    </location>
</feature>
<comment type="caution">
    <text evidence="2">The sequence shown here is derived from an EMBL/GenBank/DDBJ whole genome shotgun (WGS) entry which is preliminary data.</text>
</comment>
<dbReference type="Proteomes" id="UP000293613">
    <property type="component" value="Unassembled WGS sequence"/>
</dbReference>
<dbReference type="RefSeq" id="WP_014698092.1">
    <property type="nucleotide sequence ID" value="NZ_CP084315.1"/>
</dbReference>
<organism evidence="2 3">
    <name type="scientific">Bifidobacterium animalis subsp. lactis</name>
    <name type="common">Bifidobacterium lactis</name>
    <dbReference type="NCBI Taxonomy" id="302911"/>
    <lineage>
        <taxon>Bacteria</taxon>
        <taxon>Bacillati</taxon>
        <taxon>Actinomycetota</taxon>
        <taxon>Actinomycetes</taxon>
        <taxon>Bifidobacteriales</taxon>
        <taxon>Bifidobacteriaceae</taxon>
        <taxon>Bifidobacterium</taxon>
    </lineage>
</organism>
<feature type="compositionally biased region" description="Basic and acidic residues" evidence="1">
    <location>
        <begin position="22"/>
        <end position="39"/>
    </location>
</feature>
<reference evidence="2 3" key="1">
    <citation type="journal article" date="2019" name="Appl. Environ. Microbiol.">
        <title>Dissecting the evolutionary development of the Bifidobacterium animalis species through comparative genomics analyses.</title>
        <authorList>
            <person name="Lugli G.A."/>
            <person name="Mancino W."/>
            <person name="Milani C."/>
            <person name="Duranti S."/>
            <person name="Mancabelli L."/>
            <person name="Napoli S."/>
            <person name="Mangifesta M."/>
            <person name="Viappiani A."/>
            <person name="Anzalone R."/>
            <person name="Longhi G."/>
            <person name="van Sinderen D."/>
            <person name="Ventura M."/>
            <person name="Turroni F."/>
        </authorList>
    </citation>
    <scope>NUCLEOTIDE SEQUENCE [LARGE SCALE GENOMIC DNA]</scope>
    <source>
        <strain evidence="2 3">2011B</strain>
    </source>
</reference>
<sequence length="96" mass="10944">MADDKSMPDTNTHEGLGAMSEEQIKEMEGIVRDTDHPYKDPITGKMNVDVPEDKLGVSKKSEHDKKAHADREKMVVDKEEELINANEWEDPLNEDH</sequence>
<feature type="compositionally biased region" description="Acidic residues" evidence="1">
    <location>
        <begin position="78"/>
        <end position="96"/>
    </location>
</feature>
<accession>A0A8B3RG80</accession>
<gene>
    <name evidence="2" type="ORF">PG2011B_1305</name>
</gene>
<evidence type="ECO:0000256" key="1">
    <source>
        <dbReference type="SAM" id="MobiDB-lite"/>
    </source>
</evidence>
<dbReference type="EMBL" id="RSCO01000031">
    <property type="protein sequence ID" value="RYM93570.1"/>
    <property type="molecule type" value="Genomic_DNA"/>
</dbReference>
<feature type="compositionally biased region" description="Basic and acidic residues" evidence="1">
    <location>
        <begin position="51"/>
        <end position="77"/>
    </location>
</feature>
<evidence type="ECO:0000313" key="2">
    <source>
        <dbReference type="EMBL" id="RYM93570.1"/>
    </source>
</evidence>
<protein>
    <submittedName>
        <fullName evidence="2">Uncharacterized protein</fullName>
    </submittedName>
</protein>
<name>A0A8B3RG80_BIFAN</name>
<proteinExistence type="predicted"/>
<evidence type="ECO:0000313" key="3">
    <source>
        <dbReference type="Proteomes" id="UP000293613"/>
    </source>
</evidence>
<dbReference type="AlphaFoldDB" id="A0A8B3RG80"/>